<evidence type="ECO:0000313" key="2">
    <source>
        <dbReference type="EMBL" id="SDW99194.1"/>
    </source>
</evidence>
<sequence>MAGPEVYYIIIYIRTLLSIYFSYLIQVFIRLKSNLSHDEFFGLNSHSLTLIKERANN</sequence>
<gene>
    <name evidence="2" type="ORF">SAMN05444358_102138</name>
</gene>
<dbReference type="EMBL" id="FNNP01000002">
    <property type="protein sequence ID" value="SDW99194.1"/>
    <property type="molecule type" value="Genomic_DNA"/>
</dbReference>
<evidence type="ECO:0000256" key="1">
    <source>
        <dbReference type="SAM" id="Phobius"/>
    </source>
</evidence>
<protein>
    <submittedName>
        <fullName evidence="2">Uncharacterized protein</fullName>
    </submittedName>
</protein>
<keyword evidence="3" id="KW-1185">Reference proteome</keyword>
<proteinExistence type="predicted"/>
<keyword evidence="1" id="KW-0472">Membrane</keyword>
<keyword evidence="1" id="KW-1133">Transmembrane helix</keyword>
<organism evidence="2 3">
    <name type="scientific">Ruegeria halocynthiae</name>
    <dbReference type="NCBI Taxonomy" id="985054"/>
    <lineage>
        <taxon>Bacteria</taxon>
        <taxon>Pseudomonadati</taxon>
        <taxon>Pseudomonadota</taxon>
        <taxon>Alphaproteobacteria</taxon>
        <taxon>Rhodobacterales</taxon>
        <taxon>Roseobacteraceae</taxon>
        <taxon>Ruegeria</taxon>
    </lineage>
</organism>
<accession>A0A1H2Y3E2</accession>
<reference evidence="3" key="1">
    <citation type="submission" date="2016-10" db="EMBL/GenBank/DDBJ databases">
        <authorList>
            <person name="Varghese N."/>
            <person name="Submissions S."/>
        </authorList>
    </citation>
    <scope>NUCLEOTIDE SEQUENCE [LARGE SCALE GENOMIC DNA]</scope>
    <source>
        <strain evidence="3">DSM 27839</strain>
    </source>
</reference>
<feature type="transmembrane region" description="Helical" evidence="1">
    <location>
        <begin position="6"/>
        <end position="25"/>
    </location>
</feature>
<evidence type="ECO:0000313" key="3">
    <source>
        <dbReference type="Proteomes" id="UP000183400"/>
    </source>
</evidence>
<name>A0A1H2Y3E2_9RHOB</name>
<dbReference type="AlphaFoldDB" id="A0A1H2Y3E2"/>
<keyword evidence="1" id="KW-0812">Transmembrane</keyword>
<dbReference type="Proteomes" id="UP000183400">
    <property type="component" value="Unassembled WGS sequence"/>
</dbReference>